<dbReference type="Gene3D" id="3.90.79.20">
    <property type="match status" value="1"/>
</dbReference>
<evidence type="ECO:0000256" key="2">
    <source>
        <dbReference type="ARBA" id="ARBA00012381"/>
    </source>
</evidence>
<dbReference type="OrthoDB" id="9791656at2"/>
<dbReference type="NCBIfam" id="NF001299">
    <property type="entry name" value="PRK00241.1"/>
    <property type="match status" value="1"/>
</dbReference>
<dbReference type="InterPro" id="IPR049734">
    <property type="entry name" value="NudC-like_C"/>
</dbReference>
<comment type="cofactor">
    <cofactor evidence="1">
        <name>Mg(2+)</name>
        <dbReference type="ChEBI" id="CHEBI:18420"/>
    </cofactor>
</comment>
<dbReference type="Pfam" id="PF00293">
    <property type="entry name" value="NUDIX"/>
    <property type="match status" value="1"/>
</dbReference>
<keyword evidence="6" id="KW-0520">NAD</keyword>
<dbReference type="Proteomes" id="UP000236655">
    <property type="component" value="Chromosome"/>
</dbReference>
<dbReference type="AlphaFoldDB" id="A0A2I7N2T5"/>
<evidence type="ECO:0000256" key="3">
    <source>
        <dbReference type="ARBA" id="ARBA00022723"/>
    </source>
</evidence>
<dbReference type="SUPFAM" id="SSF55811">
    <property type="entry name" value="Nudix"/>
    <property type="match status" value="1"/>
</dbReference>
<keyword evidence="9" id="KW-1185">Reference proteome</keyword>
<gene>
    <name evidence="8" type="ORF">CUN60_00090</name>
</gene>
<evidence type="ECO:0000256" key="6">
    <source>
        <dbReference type="ARBA" id="ARBA00023027"/>
    </source>
</evidence>
<proteinExistence type="predicted"/>
<evidence type="ECO:0000256" key="5">
    <source>
        <dbReference type="ARBA" id="ARBA00022842"/>
    </source>
</evidence>
<dbReference type="KEGG" id="nba:CUN60_00090"/>
<dbReference type="CDD" id="cd03429">
    <property type="entry name" value="NUDIX_NADH_pyrophosphatase_Nudt13"/>
    <property type="match status" value="1"/>
</dbReference>
<feature type="domain" description="Nudix hydrolase" evidence="7">
    <location>
        <begin position="124"/>
        <end position="246"/>
    </location>
</feature>
<keyword evidence="3" id="KW-0479">Metal-binding</keyword>
<reference evidence="9" key="1">
    <citation type="submission" date="2017-11" db="EMBL/GenBank/DDBJ databases">
        <authorList>
            <person name="Chan K.G."/>
            <person name="Lee L.S."/>
        </authorList>
    </citation>
    <scope>NUCLEOTIDE SEQUENCE [LARGE SCALE GENOMIC DNA]</scope>
    <source>
        <strain evidence="9">DSM 100970</strain>
    </source>
</reference>
<dbReference type="InterPro" id="IPR000086">
    <property type="entry name" value="NUDIX_hydrolase_dom"/>
</dbReference>
<keyword evidence="5" id="KW-0460">Magnesium</keyword>
<sequence length="256" mass="29001">MNLIFHEQSILLYQMNENSYRLPEAHELENISFTDSQIKIQDAARVAYINTAQDIATDSGLKLLNLRMALNILPTESIPTIIYAQQIIYYQVNNRFCSKCGTPTSLNSEEKWLTCIKCKRDIYPKISPAMIVAVIKDDQLLMAQANHYAPEMWSILAGFSEVGENLEETVAREVMEEVGISIKNIRYWGSQYWPFPNSLMIGFVADYASGEIVLDTTEMRVAGFYRKDELPGRPSTNLSIASKMIDAFIDGKLTSC</sequence>
<organism evidence="8 9">
    <name type="scientific">Aquella oligotrophica</name>
    <dbReference type="NCBI Taxonomy" id="2067065"/>
    <lineage>
        <taxon>Bacteria</taxon>
        <taxon>Pseudomonadati</taxon>
        <taxon>Pseudomonadota</taxon>
        <taxon>Betaproteobacteria</taxon>
        <taxon>Neisseriales</taxon>
        <taxon>Neisseriaceae</taxon>
        <taxon>Aquella</taxon>
    </lineage>
</organism>
<evidence type="ECO:0000256" key="4">
    <source>
        <dbReference type="ARBA" id="ARBA00022801"/>
    </source>
</evidence>
<evidence type="ECO:0000256" key="1">
    <source>
        <dbReference type="ARBA" id="ARBA00001946"/>
    </source>
</evidence>
<dbReference type="GO" id="GO:0016787">
    <property type="term" value="F:hydrolase activity"/>
    <property type="evidence" value="ECO:0007669"/>
    <property type="project" value="UniProtKB-KW"/>
</dbReference>
<evidence type="ECO:0000259" key="7">
    <source>
        <dbReference type="PROSITE" id="PS51462"/>
    </source>
</evidence>
<accession>A0A2I7N2T5</accession>
<protein>
    <recommendedName>
        <fullName evidence="2">NAD(+) diphosphatase</fullName>
        <ecNumber evidence="2">3.6.1.22</ecNumber>
    </recommendedName>
</protein>
<dbReference type="GO" id="GO:0046872">
    <property type="term" value="F:metal ion binding"/>
    <property type="evidence" value="ECO:0007669"/>
    <property type="project" value="UniProtKB-KW"/>
</dbReference>
<dbReference type="PANTHER" id="PTHR11383:SF3">
    <property type="entry name" value="NAD(P)H PYROPHOSPHATASE NUDT13, MITOCHONDRIAL"/>
    <property type="match status" value="1"/>
</dbReference>
<dbReference type="PROSITE" id="PS00893">
    <property type="entry name" value="NUDIX_BOX"/>
    <property type="match status" value="1"/>
</dbReference>
<dbReference type="PANTHER" id="PTHR11383">
    <property type="entry name" value="NUCLEOSIDE DIPHOSPHATE-LINKED MOIETY X MOTIF 13"/>
    <property type="match status" value="1"/>
</dbReference>
<evidence type="ECO:0000313" key="9">
    <source>
        <dbReference type="Proteomes" id="UP000236655"/>
    </source>
</evidence>
<dbReference type="InterPro" id="IPR015797">
    <property type="entry name" value="NUDIX_hydrolase-like_dom_sf"/>
</dbReference>
<name>A0A2I7N2T5_9NEIS</name>
<dbReference type="PROSITE" id="PS51462">
    <property type="entry name" value="NUDIX"/>
    <property type="match status" value="1"/>
</dbReference>
<dbReference type="Gene3D" id="3.90.79.10">
    <property type="entry name" value="Nucleoside Triphosphate Pyrophosphohydrolase"/>
    <property type="match status" value="1"/>
</dbReference>
<dbReference type="RefSeq" id="WP_102950059.1">
    <property type="nucleotide sequence ID" value="NZ_CP024847.1"/>
</dbReference>
<evidence type="ECO:0000313" key="8">
    <source>
        <dbReference type="EMBL" id="AUR50759.1"/>
    </source>
</evidence>
<keyword evidence="4" id="KW-0378">Hydrolase</keyword>
<dbReference type="EC" id="3.6.1.22" evidence="2"/>
<dbReference type="EMBL" id="CP024847">
    <property type="protein sequence ID" value="AUR50759.1"/>
    <property type="molecule type" value="Genomic_DNA"/>
</dbReference>
<dbReference type="InterPro" id="IPR020084">
    <property type="entry name" value="NUDIX_hydrolase_CS"/>
</dbReference>